<proteinExistence type="predicted"/>
<evidence type="ECO:0000313" key="2">
    <source>
        <dbReference type="Proteomes" id="UP000006512"/>
    </source>
</evidence>
<dbReference type="Proteomes" id="UP000006512">
    <property type="component" value="Unassembled WGS sequence"/>
</dbReference>
<keyword evidence="2" id="KW-1185">Reference proteome</keyword>
<name>F4QNY1_9CAUL</name>
<dbReference type="EMBL" id="GL883078">
    <property type="protein sequence ID" value="EGF91039.1"/>
    <property type="molecule type" value="Genomic_DNA"/>
</dbReference>
<organism evidence="1 2">
    <name type="scientific">Asticcacaulis biprosthecium C19</name>
    <dbReference type="NCBI Taxonomy" id="715226"/>
    <lineage>
        <taxon>Bacteria</taxon>
        <taxon>Pseudomonadati</taxon>
        <taxon>Pseudomonadota</taxon>
        <taxon>Alphaproteobacteria</taxon>
        <taxon>Caulobacterales</taxon>
        <taxon>Caulobacteraceae</taxon>
        <taxon>Asticcacaulis</taxon>
    </lineage>
</organism>
<gene>
    <name evidence="1" type="ORF">ABI_24520</name>
</gene>
<sequence>MRETFKHWPKLLAGYANARVSDRKTQNRLQGISLVQIDVKRNLP</sequence>
<evidence type="ECO:0000313" key="1">
    <source>
        <dbReference type="EMBL" id="EGF91039.1"/>
    </source>
</evidence>
<reference evidence="2" key="1">
    <citation type="submission" date="2011-03" db="EMBL/GenBank/DDBJ databases">
        <title>Draft genome sequence of Brevundimonas diminuta.</title>
        <authorList>
            <person name="Brown P.J.B."/>
            <person name="Buechlein A."/>
            <person name="Hemmerich C."/>
            <person name="Brun Y.V."/>
        </authorList>
    </citation>
    <scope>NUCLEOTIDE SEQUENCE [LARGE SCALE GENOMIC DNA]</scope>
    <source>
        <strain evidence="2">C19</strain>
    </source>
</reference>
<dbReference type="AlphaFoldDB" id="F4QNY1"/>
<accession>F4QNY1</accession>
<dbReference type="HOGENOM" id="CLU_3211831_0_0_5"/>
<protein>
    <submittedName>
        <fullName evidence="1">Uncharacterized protein</fullName>
    </submittedName>
</protein>